<dbReference type="InterPro" id="IPR001633">
    <property type="entry name" value="EAL_dom"/>
</dbReference>
<organism evidence="5 6">
    <name type="scientific">Sphingomonas taxi</name>
    <dbReference type="NCBI Taxonomy" id="1549858"/>
    <lineage>
        <taxon>Bacteria</taxon>
        <taxon>Pseudomonadati</taxon>
        <taxon>Pseudomonadota</taxon>
        <taxon>Alphaproteobacteria</taxon>
        <taxon>Sphingomonadales</taxon>
        <taxon>Sphingomonadaceae</taxon>
        <taxon>Sphingomonas</taxon>
    </lineage>
</organism>
<proteinExistence type="predicted"/>
<protein>
    <recommendedName>
        <fullName evidence="7">GGDEF domain-containing protein</fullName>
    </recommendedName>
</protein>
<evidence type="ECO:0000259" key="2">
    <source>
        <dbReference type="PROSITE" id="PS50883"/>
    </source>
</evidence>
<feature type="domain" description="EAL" evidence="2">
    <location>
        <begin position="441"/>
        <end position="693"/>
    </location>
</feature>
<keyword evidence="1" id="KW-0472">Membrane</keyword>
<dbReference type="InterPro" id="IPR003660">
    <property type="entry name" value="HAMP_dom"/>
</dbReference>
<dbReference type="PANTHER" id="PTHR44757">
    <property type="entry name" value="DIGUANYLATE CYCLASE DGCP"/>
    <property type="match status" value="1"/>
</dbReference>
<dbReference type="Pfam" id="PF00990">
    <property type="entry name" value="GGDEF"/>
    <property type="match status" value="1"/>
</dbReference>
<dbReference type="NCBIfam" id="TIGR00254">
    <property type="entry name" value="GGDEF"/>
    <property type="match status" value="1"/>
</dbReference>
<feature type="domain" description="HAMP" evidence="3">
    <location>
        <begin position="210"/>
        <end position="264"/>
    </location>
</feature>
<dbReference type="InterPro" id="IPR000160">
    <property type="entry name" value="GGDEF_dom"/>
</dbReference>
<dbReference type="AlphaFoldDB" id="A0A2W5P3S7"/>
<dbReference type="SMART" id="SM00052">
    <property type="entry name" value="EAL"/>
    <property type="match status" value="1"/>
</dbReference>
<dbReference type="FunFam" id="3.30.70.270:FF:000001">
    <property type="entry name" value="Diguanylate cyclase domain protein"/>
    <property type="match status" value="1"/>
</dbReference>
<dbReference type="Gene3D" id="6.10.340.10">
    <property type="match status" value="1"/>
</dbReference>
<dbReference type="Gene3D" id="3.20.20.450">
    <property type="entry name" value="EAL domain"/>
    <property type="match status" value="1"/>
</dbReference>
<evidence type="ECO:0000259" key="4">
    <source>
        <dbReference type="PROSITE" id="PS50887"/>
    </source>
</evidence>
<dbReference type="SUPFAM" id="SSF55073">
    <property type="entry name" value="Nucleotide cyclase"/>
    <property type="match status" value="1"/>
</dbReference>
<dbReference type="PROSITE" id="PS50887">
    <property type="entry name" value="GGDEF"/>
    <property type="match status" value="1"/>
</dbReference>
<dbReference type="PROSITE" id="PS50885">
    <property type="entry name" value="HAMP"/>
    <property type="match status" value="1"/>
</dbReference>
<evidence type="ECO:0008006" key="7">
    <source>
        <dbReference type="Google" id="ProtNLM"/>
    </source>
</evidence>
<dbReference type="SUPFAM" id="SSF141868">
    <property type="entry name" value="EAL domain-like"/>
    <property type="match status" value="1"/>
</dbReference>
<dbReference type="Proteomes" id="UP000249229">
    <property type="component" value="Unassembled WGS sequence"/>
</dbReference>
<accession>A0A2W5P3S7</accession>
<dbReference type="CDD" id="cd01949">
    <property type="entry name" value="GGDEF"/>
    <property type="match status" value="1"/>
</dbReference>
<reference evidence="5 6" key="1">
    <citation type="submission" date="2017-08" db="EMBL/GenBank/DDBJ databases">
        <title>Infants hospitalized years apart are colonized by the same room-sourced microbial strains.</title>
        <authorList>
            <person name="Brooks B."/>
            <person name="Olm M.R."/>
            <person name="Firek B.A."/>
            <person name="Baker R."/>
            <person name="Thomas B.C."/>
            <person name="Morowitz M.J."/>
            <person name="Banfield J.F."/>
        </authorList>
    </citation>
    <scope>NUCLEOTIDE SEQUENCE [LARGE SCALE GENOMIC DNA]</scope>
    <source>
        <strain evidence="5">S2_005_001_R1_22</strain>
    </source>
</reference>
<feature type="transmembrane region" description="Helical" evidence="1">
    <location>
        <begin position="187"/>
        <end position="208"/>
    </location>
</feature>
<dbReference type="InterPro" id="IPR029787">
    <property type="entry name" value="Nucleotide_cyclase"/>
</dbReference>
<name>A0A2W5P3S7_9SPHN</name>
<dbReference type="Pfam" id="PF00672">
    <property type="entry name" value="HAMP"/>
    <property type="match status" value="1"/>
</dbReference>
<dbReference type="EMBL" id="QFQI01000013">
    <property type="protein sequence ID" value="PZQ58769.1"/>
    <property type="molecule type" value="Genomic_DNA"/>
</dbReference>
<dbReference type="InterPro" id="IPR043128">
    <property type="entry name" value="Rev_trsase/Diguanyl_cyclase"/>
</dbReference>
<comment type="caution">
    <text evidence="5">The sequence shown here is derived from an EMBL/GenBank/DDBJ whole genome shotgun (WGS) entry which is preliminary data.</text>
</comment>
<keyword evidence="1" id="KW-1133">Transmembrane helix</keyword>
<evidence type="ECO:0000256" key="1">
    <source>
        <dbReference type="SAM" id="Phobius"/>
    </source>
</evidence>
<dbReference type="GO" id="GO:0003824">
    <property type="term" value="F:catalytic activity"/>
    <property type="evidence" value="ECO:0007669"/>
    <property type="project" value="UniProtKB-ARBA"/>
</dbReference>
<dbReference type="GO" id="GO:0016020">
    <property type="term" value="C:membrane"/>
    <property type="evidence" value="ECO:0007669"/>
    <property type="project" value="InterPro"/>
</dbReference>
<dbReference type="CDD" id="cd01948">
    <property type="entry name" value="EAL"/>
    <property type="match status" value="1"/>
</dbReference>
<dbReference type="Pfam" id="PF00563">
    <property type="entry name" value="EAL"/>
    <property type="match status" value="1"/>
</dbReference>
<evidence type="ECO:0000313" key="5">
    <source>
        <dbReference type="EMBL" id="PZQ58769.1"/>
    </source>
</evidence>
<dbReference type="InterPro" id="IPR035919">
    <property type="entry name" value="EAL_sf"/>
</dbReference>
<dbReference type="InterPro" id="IPR052155">
    <property type="entry name" value="Biofilm_reg_signaling"/>
</dbReference>
<gene>
    <name evidence="5" type="ORF">DI544_13110</name>
</gene>
<feature type="domain" description="GGDEF" evidence="4">
    <location>
        <begin position="303"/>
        <end position="432"/>
    </location>
</feature>
<evidence type="ECO:0000313" key="6">
    <source>
        <dbReference type="Proteomes" id="UP000249229"/>
    </source>
</evidence>
<evidence type="ECO:0000259" key="3">
    <source>
        <dbReference type="PROSITE" id="PS50885"/>
    </source>
</evidence>
<keyword evidence="1" id="KW-0812">Transmembrane</keyword>
<feature type="transmembrane region" description="Helical" evidence="1">
    <location>
        <begin position="12"/>
        <end position="31"/>
    </location>
</feature>
<dbReference type="PROSITE" id="PS50883">
    <property type="entry name" value="EAL"/>
    <property type="match status" value="1"/>
</dbReference>
<dbReference type="GO" id="GO:0007165">
    <property type="term" value="P:signal transduction"/>
    <property type="evidence" value="ECO:0007669"/>
    <property type="project" value="InterPro"/>
</dbReference>
<dbReference type="PANTHER" id="PTHR44757:SF4">
    <property type="entry name" value="DIGUANYLATE CYCLASE DGCE-RELATED"/>
    <property type="match status" value="1"/>
</dbReference>
<dbReference type="SMART" id="SM00267">
    <property type="entry name" value="GGDEF"/>
    <property type="match status" value="1"/>
</dbReference>
<dbReference type="Gene3D" id="3.30.70.270">
    <property type="match status" value="1"/>
</dbReference>
<sequence>MLPTSISTRVAAAFGAVLALGLALLAGGLLLGADVRAQNDAVGELTGLLRLEDAQDQVQRRLRLGVGEVTRFAEDGRPIAPAQWAAVGAALGQFHRASAHGGGGPALPLVLREAVARRHVAEERFARLSVRLLFDARYDPRAIRTRMPHFVTALRELEAARTDVRQLLVRQIDAAVRRNSRELRRGLLRGLVAALAVLAILLACTLWLRRRVIQPMVAMAERLRQLSRGEEADAAVPAADRRDELGDLARGIGDYRAAVDQHRRAERRVEFLAHHDMLTCLPNRLLFEERLAQELARVRGSGERFAVFAIDLDEFKSINDRFGHAGGDAALRDAARLLTGCVRSGDMVARLGGDEFAIIQVDGNQPEAAEALVSRIYRSCEMTARQTVPIQLSIGVALSGVEQNGEELHNLADMAMYRAKSEGRHTARFFDDQFKEEVRLRWRLSRDLEGANERGELYLAFQPIAQAATLDVVGHEALLRWAHPELGDIAPDRFIPLAEASGRIDALGLWVADQAMAAAAHWPADITLALNLSAIQFRQPTLAHDLLALAHHHGIAPERLEFEVTESAILLGQRRQPVLDALRTLQHHGARIVMDDFGTGYSSLGNLRDFRFDKLKVDRSFVATMLDHAPSGSIVRSIVALGASLGIPVVAEGVESEPQLEMLRRWSLGQVQGYLIGRPTPVPTHEVGARGGCSISPGWDVPARNLLAERSCAL</sequence>